<evidence type="ECO:0000259" key="1">
    <source>
        <dbReference type="Pfam" id="PF07883"/>
    </source>
</evidence>
<dbReference type="SUPFAM" id="SSF51182">
    <property type="entry name" value="RmlC-like cupins"/>
    <property type="match status" value="1"/>
</dbReference>
<dbReference type="AlphaFoldDB" id="A0A939GEE5"/>
<protein>
    <submittedName>
        <fullName evidence="2">Cupin domain-containing protein</fullName>
    </submittedName>
</protein>
<evidence type="ECO:0000313" key="3">
    <source>
        <dbReference type="Proteomes" id="UP000664034"/>
    </source>
</evidence>
<dbReference type="InterPro" id="IPR011051">
    <property type="entry name" value="RmlC_Cupin_sf"/>
</dbReference>
<sequence length="165" mass="17904">MDQEKLTTTSAEQGQYLSVVGDTYRLVITGEQTDGAYAVIDMLVPPNGGPGPHAHPDFQESFYVLDGEVEVKTEHETYVARKGAFVNIPLGGIVHRFKNKSGEVAHLWCVVVPAGLEAMFQEIGQPVASGTFLPPPPMGPDDMKRIQAIAEKHGQKVYPPDYLGA</sequence>
<comment type="caution">
    <text evidence="2">The sequence shown here is derived from an EMBL/GenBank/DDBJ whole genome shotgun (WGS) entry which is preliminary data.</text>
</comment>
<gene>
    <name evidence="2" type="ORF">J2I47_01420</name>
</gene>
<dbReference type="RefSeq" id="WP_207362761.1">
    <property type="nucleotide sequence ID" value="NZ_JAFMYV010000001.1"/>
</dbReference>
<keyword evidence="3" id="KW-1185">Reference proteome</keyword>
<accession>A0A939GEE5</accession>
<dbReference type="EMBL" id="JAFMYV010000001">
    <property type="protein sequence ID" value="MBO0935196.1"/>
    <property type="molecule type" value="Genomic_DNA"/>
</dbReference>
<dbReference type="PANTHER" id="PTHR36440">
    <property type="entry name" value="PUTATIVE (AFU_ORTHOLOGUE AFUA_8G07350)-RELATED"/>
    <property type="match status" value="1"/>
</dbReference>
<dbReference type="InterPro" id="IPR014710">
    <property type="entry name" value="RmlC-like_jellyroll"/>
</dbReference>
<dbReference type="InterPro" id="IPR013096">
    <property type="entry name" value="Cupin_2"/>
</dbReference>
<dbReference type="Pfam" id="PF07883">
    <property type="entry name" value="Cupin_2"/>
    <property type="match status" value="1"/>
</dbReference>
<organism evidence="2 3">
    <name type="scientific">Fibrella rubiginis</name>
    <dbReference type="NCBI Taxonomy" id="2817060"/>
    <lineage>
        <taxon>Bacteria</taxon>
        <taxon>Pseudomonadati</taxon>
        <taxon>Bacteroidota</taxon>
        <taxon>Cytophagia</taxon>
        <taxon>Cytophagales</taxon>
        <taxon>Spirosomataceae</taxon>
        <taxon>Fibrella</taxon>
    </lineage>
</organism>
<dbReference type="Proteomes" id="UP000664034">
    <property type="component" value="Unassembled WGS sequence"/>
</dbReference>
<reference evidence="2" key="1">
    <citation type="submission" date="2021-03" db="EMBL/GenBank/DDBJ databases">
        <title>Fibrella sp. HMF5335 genome sequencing and assembly.</title>
        <authorList>
            <person name="Kang H."/>
            <person name="Kim H."/>
            <person name="Bae S."/>
            <person name="Joh K."/>
        </authorList>
    </citation>
    <scope>NUCLEOTIDE SEQUENCE</scope>
    <source>
        <strain evidence="2">HMF5335</strain>
    </source>
</reference>
<proteinExistence type="predicted"/>
<dbReference type="PANTHER" id="PTHR36440:SF1">
    <property type="entry name" value="PUTATIVE (AFU_ORTHOLOGUE AFUA_8G07350)-RELATED"/>
    <property type="match status" value="1"/>
</dbReference>
<name>A0A939GEE5_9BACT</name>
<evidence type="ECO:0000313" key="2">
    <source>
        <dbReference type="EMBL" id="MBO0935196.1"/>
    </source>
</evidence>
<feature type="domain" description="Cupin type-2" evidence="1">
    <location>
        <begin position="42"/>
        <end position="110"/>
    </location>
</feature>
<dbReference type="InterPro" id="IPR053146">
    <property type="entry name" value="QDO-like"/>
</dbReference>
<dbReference type="Gene3D" id="2.60.120.10">
    <property type="entry name" value="Jelly Rolls"/>
    <property type="match status" value="1"/>
</dbReference>